<evidence type="ECO:0000259" key="2">
    <source>
        <dbReference type="Pfam" id="PF13581"/>
    </source>
</evidence>
<dbReference type="AlphaFoldDB" id="A0A239FFC4"/>
<keyword evidence="5" id="KW-1185">Reference proteome</keyword>
<dbReference type="NCBIfam" id="NF041045">
    <property type="entry name" value="RsbA_anti_sig"/>
    <property type="match status" value="1"/>
</dbReference>
<dbReference type="GO" id="GO:0004674">
    <property type="term" value="F:protein serine/threonine kinase activity"/>
    <property type="evidence" value="ECO:0007669"/>
    <property type="project" value="UniProtKB-KW"/>
</dbReference>
<dbReference type="Pfam" id="PF13581">
    <property type="entry name" value="HATPase_c_2"/>
    <property type="match status" value="1"/>
</dbReference>
<organism evidence="4 5">
    <name type="scientific">Geodermatophilus pulveris</name>
    <dbReference type="NCBI Taxonomy" id="1564159"/>
    <lineage>
        <taxon>Bacteria</taxon>
        <taxon>Bacillati</taxon>
        <taxon>Actinomycetota</taxon>
        <taxon>Actinomycetes</taxon>
        <taxon>Geodermatophilales</taxon>
        <taxon>Geodermatophilaceae</taxon>
        <taxon>Geodermatophilus</taxon>
    </lineage>
</organism>
<dbReference type="Gene3D" id="3.30.565.10">
    <property type="entry name" value="Histidine kinase-like ATPase, C-terminal domain"/>
    <property type="match status" value="1"/>
</dbReference>
<dbReference type="InterPro" id="IPR025847">
    <property type="entry name" value="MEDS_domain"/>
</dbReference>
<dbReference type="RefSeq" id="WP_179224441.1">
    <property type="nucleotide sequence ID" value="NZ_FZOO01000005.1"/>
</dbReference>
<proteinExistence type="predicted"/>
<keyword evidence="4" id="KW-0808">Transferase</keyword>
<dbReference type="InterPro" id="IPR003594">
    <property type="entry name" value="HATPase_dom"/>
</dbReference>
<dbReference type="PANTHER" id="PTHR35526">
    <property type="entry name" value="ANTI-SIGMA-F FACTOR RSBW-RELATED"/>
    <property type="match status" value="1"/>
</dbReference>
<sequence length="318" mass="33768">MDAHATPSRPQHAAAVVDGGPGLLAVALPFLDAGLRAGDTVALACPPDVVALLAGELGERAGQVRLEPRLTLLGARAPDALAHAQRLVRDVPRGARLHVLSLVDFGSGPAEWREGLRFESVANRLMAGSPVRSLCVYDRGRLPAAVVDSAAVTHPELVDDGAWTPSAAYRDPADYLRHLPWVRDPLEDTPPVLAVDDVPRLGTLRHRVGRALADLVPDPDQRQDLHLAAAEVAANAFRHGVRPVSVRIWTDGDRLTCAITDSGHSFSDPMAGFSPAHGSDLGRGGMGLWLARKLWDSVDLLPGPAGLTVRLGTRLHPA</sequence>
<keyword evidence="1" id="KW-0723">Serine/threonine-protein kinase</keyword>
<accession>A0A239FFC4</accession>
<dbReference type="CDD" id="cd16936">
    <property type="entry name" value="HATPase_RsbW-like"/>
    <property type="match status" value="1"/>
</dbReference>
<evidence type="ECO:0000256" key="1">
    <source>
        <dbReference type="ARBA" id="ARBA00022527"/>
    </source>
</evidence>
<evidence type="ECO:0000259" key="3">
    <source>
        <dbReference type="Pfam" id="PF14417"/>
    </source>
</evidence>
<dbReference type="EMBL" id="FZOO01000005">
    <property type="protein sequence ID" value="SNS55626.1"/>
    <property type="molecule type" value="Genomic_DNA"/>
</dbReference>
<gene>
    <name evidence="4" type="ORF">SAMN06893096_10565</name>
</gene>
<evidence type="ECO:0000313" key="5">
    <source>
        <dbReference type="Proteomes" id="UP000198373"/>
    </source>
</evidence>
<dbReference type="Pfam" id="PF14417">
    <property type="entry name" value="MEDS"/>
    <property type="match status" value="1"/>
</dbReference>
<dbReference type="InterPro" id="IPR050267">
    <property type="entry name" value="Anti-sigma-factor_SerPK"/>
</dbReference>
<evidence type="ECO:0000313" key="4">
    <source>
        <dbReference type="EMBL" id="SNS55626.1"/>
    </source>
</evidence>
<protein>
    <submittedName>
        <fullName evidence="4">Anti-sigma regulatory factor (Ser/Thr protein kinase)</fullName>
    </submittedName>
</protein>
<dbReference type="InterPro" id="IPR036890">
    <property type="entry name" value="HATPase_C_sf"/>
</dbReference>
<reference evidence="5" key="1">
    <citation type="submission" date="2017-06" db="EMBL/GenBank/DDBJ databases">
        <authorList>
            <person name="Varghese N."/>
            <person name="Submissions S."/>
        </authorList>
    </citation>
    <scope>NUCLEOTIDE SEQUENCE [LARGE SCALE GENOMIC DNA]</scope>
    <source>
        <strain evidence="5">DSM 46839</strain>
    </source>
</reference>
<feature type="domain" description="Histidine kinase/HSP90-like ATPase" evidence="2">
    <location>
        <begin position="200"/>
        <end position="311"/>
    </location>
</feature>
<dbReference type="PANTHER" id="PTHR35526:SF3">
    <property type="entry name" value="ANTI-SIGMA-F FACTOR RSBW"/>
    <property type="match status" value="1"/>
</dbReference>
<dbReference type="InterPro" id="IPR047718">
    <property type="entry name" value="RsbA-like_anti_sig"/>
</dbReference>
<keyword evidence="4" id="KW-0418">Kinase</keyword>
<dbReference type="Proteomes" id="UP000198373">
    <property type="component" value="Unassembled WGS sequence"/>
</dbReference>
<name>A0A239FFC4_9ACTN</name>
<feature type="domain" description="MEDS" evidence="3">
    <location>
        <begin position="12"/>
        <end position="155"/>
    </location>
</feature>
<dbReference type="SUPFAM" id="SSF55874">
    <property type="entry name" value="ATPase domain of HSP90 chaperone/DNA topoisomerase II/histidine kinase"/>
    <property type="match status" value="1"/>
</dbReference>